<dbReference type="RefSeq" id="WP_076817263.1">
    <property type="nucleotide sequence ID" value="NZ_MOMC01000027.1"/>
</dbReference>
<proteinExistence type="predicted"/>
<dbReference type="AlphaFoldDB" id="A0A1V2ID07"/>
<dbReference type="Pfam" id="PF07394">
    <property type="entry name" value="DUF1501"/>
    <property type="match status" value="1"/>
</dbReference>
<name>A0A1V2ID07_9ACTN</name>
<sequence length="465" mass="47012">MPFDRRRFLIASGVTGGLAAATTAGVVSYRELHHSAAQEPLAGGGVLVVVTLYGGNDGLNMVIPVEDPAYRAARGELAYSAEQALPLTDGFALHPAMTGLRKLWDDRRLAIIRGVGYPKPDHSHFRSMAIWQTASPGTTSTTGWLGRWLDAQARTSTGGTPGPGIWSAPAGSSIPGSAAALRAVSVGPTLAPLVVGATTAAAAVPTGPFAAPGGAIGQESRQLYRPDPADGPLAARVASSGADLFTVAGTLGPVLANETDQDQGPAGQLDAGGGDDTAATPPAASTASPSASAAPTGPTGPTAAKAGALGAQLDVVAACIRAGVPTRAYSVNLGGFDTHIMEKATQAKLLGELDAALTRFQAAVGGDPHGTAVTTVVYSEFGRRVAANANDGTDHGTAAPVLVLGTGVRGGFHGDAPSLTNLDDGDLRFTTDFRSIYATLLERVLGTEAGVVLGSKERFPRLAFL</sequence>
<dbReference type="InterPro" id="IPR006311">
    <property type="entry name" value="TAT_signal"/>
</dbReference>
<accession>A0A1V2ID07</accession>
<feature type="compositionally biased region" description="Low complexity" evidence="1">
    <location>
        <begin position="276"/>
        <end position="304"/>
    </location>
</feature>
<evidence type="ECO:0000313" key="3">
    <source>
        <dbReference type="Proteomes" id="UP000188929"/>
    </source>
</evidence>
<dbReference type="STRING" id="1834516.BL253_14425"/>
<dbReference type="InterPro" id="IPR010869">
    <property type="entry name" value="DUF1501"/>
</dbReference>
<evidence type="ECO:0000256" key="1">
    <source>
        <dbReference type="SAM" id="MobiDB-lite"/>
    </source>
</evidence>
<gene>
    <name evidence="2" type="ORF">BL253_14425</name>
</gene>
<organism evidence="2 3">
    <name type="scientific">Pseudofrankia asymbiotica</name>
    <dbReference type="NCBI Taxonomy" id="1834516"/>
    <lineage>
        <taxon>Bacteria</taxon>
        <taxon>Bacillati</taxon>
        <taxon>Actinomycetota</taxon>
        <taxon>Actinomycetes</taxon>
        <taxon>Frankiales</taxon>
        <taxon>Frankiaceae</taxon>
        <taxon>Pseudofrankia</taxon>
    </lineage>
</organism>
<dbReference type="PROSITE" id="PS51318">
    <property type="entry name" value="TAT"/>
    <property type="match status" value="1"/>
</dbReference>
<evidence type="ECO:0008006" key="4">
    <source>
        <dbReference type="Google" id="ProtNLM"/>
    </source>
</evidence>
<dbReference type="Proteomes" id="UP000188929">
    <property type="component" value="Unassembled WGS sequence"/>
</dbReference>
<comment type="caution">
    <text evidence="2">The sequence shown here is derived from an EMBL/GenBank/DDBJ whole genome shotgun (WGS) entry which is preliminary data.</text>
</comment>
<evidence type="ECO:0000313" key="2">
    <source>
        <dbReference type="EMBL" id="ONH30331.1"/>
    </source>
</evidence>
<dbReference type="OrthoDB" id="9779968at2"/>
<dbReference type="EMBL" id="MOMC01000027">
    <property type="protein sequence ID" value="ONH30331.1"/>
    <property type="molecule type" value="Genomic_DNA"/>
</dbReference>
<reference evidence="3" key="1">
    <citation type="submission" date="2016-10" db="EMBL/GenBank/DDBJ databases">
        <title>Frankia sp. NRRL B-16386 Genome sequencing.</title>
        <authorList>
            <person name="Ghodhbane-Gtari F."/>
            <person name="Swanson E."/>
            <person name="Gueddou A."/>
            <person name="Hezbri K."/>
            <person name="Ktari K."/>
            <person name="Nouioui I."/>
            <person name="Morris K."/>
            <person name="Simpson S."/>
            <person name="Abebe-Akele F."/>
            <person name="Thomas K."/>
            <person name="Gtari M."/>
            <person name="Tisa L.S."/>
        </authorList>
    </citation>
    <scope>NUCLEOTIDE SEQUENCE [LARGE SCALE GENOMIC DNA]</scope>
    <source>
        <strain evidence="3">NRRL B-16386</strain>
    </source>
</reference>
<dbReference type="PANTHER" id="PTHR43737">
    <property type="entry name" value="BLL7424 PROTEIN"/>
    <property type="match status" value="1"/>
</dbReference>
<feature type="region of interest" description="Disordered" evidence="1">
    <location>
        <begin position="255"/>
        <end position="304"/>
    </location>
</feature>
<protein>
    <recommendedName>
        <fullName evidence="4">Twin-arginine translocation pathway signal protein</fullName>
    </recommendedName>
</protein>
<keyword evidence="3" id="KW-1185">Reference proteome</keyword>
<dbReference type="PANTHER" id="PTHR43737:SF1">
    <property type="entry name" value="DUF1501 DOMAIN-CONTAINING PROTEIN"/>
    <property type="match status" value="1"/>
</dbReference>